<dbReference type="EMBL" id="QKWP01001703">
    <property type="protein sequence ID" value="RIB07177.1"/>
    <property type="molecule type" value="Genomic_DNA"/>
</dbReference>
<name>A0A397UDL9_9GLOM</name>
<gene>
    <name evidence="1" type="ORF">C2G38_2215229</name>
</gene>
<dbReference type="AlphaFoldDB" id="A0A397UDL9"/>
<comment type="caution">
    <text evidence="1">The sequence shown here is derived from an EMBL/GenBank/DDBJ whole genome shotgun (WGS) entry which is preliminary data.</text>
</comment>
<evidence type="ECO:0000313" key="1">
    <source>
        <dbReference type="EMBL" id="RIB07177.1"/>
    </source>
</evidence>
<evidence type="ECO:0000313" key="2">
    <source>
        <dbReference type="Proteomes" id="UP000266673"/>
    </source>
</evidence>
<dbReference type="Proteomes" id="UP000266673">
    <property type="component" value="Unassembled WGS sequence"/>
</dbReference>
<protein>
    <submittedName>
        <fullName evidence="1">Uncharacterized protein</fullName>
    </submittedName>
</protein>
<sequence>MMRIPLNDISSDEESRLSANSFFEGDDFFEENNSINDTDSIFEEDRFSVNSEASRSLPEIESSEIFLTKTLTTKEVIHSLTPIEYPPTCEEGIAIVYHIDGWESVDSAFTDVQYSMGKPCGQNQTNCCYFELREMQHKSVDLDSDLRLKINNEVSTNNVKNNTFAVYLAAYKTKCHFKKNGIQCIHSHPPPLPNRVPLTIRTRLQELIRQADDNTTNITPTQILTAGSGSVQVQFISS</sequence>
<proteinExistence type="predicted"/>
<reference evidence="1 2" key="1">
    <citation type="submission" date="2018-06" db="EMBL/GenBank/DDBJ databases">
        <title>Comparative genomics reveals the genomic features of Rhizophagus irregularis, R. cerebriforme, R. diaphanum and Gigaspora rosea, and their symbiotic lifestyle signature.</title>
        <authorList>
            <person name="Morin E."/>
            <person name="San Clemente H."/>
            <person name="Chen E.C.H."/>
            <person name="De La Providencia I."/>
            <person name="Hainaut M."/>
            <person name="Kuo A."/>
            <person name="Kohler A."/>
            <person name="Murat C."/>
            <person name="Tang N."/>
            <person name="Roy S."/>
            <person name="Loubradou J."/>
            <person name="Henrissat B."/>
            <person name="Grigoriev I.V."/>
            <person name="Corradi N."/>
            <person name="Roux C."/>
            <person name="Martin F.M."/>
        </authorList>
    </citation>
    <scope>NUCLEOTIDE SEQUENCE [LARGE SCALE GENOMIC DNA]</scope>
    <source>
        <strain evidence="1 2">DAOM 194757</strain>
    </source>
</reference>
<organism evidence="1 2">
    <name type="scientific">Gigaspora rosea</name>
    <dbReference type="NCBI Taxonomy" id="44941"/>
    <lineage>
        <taxon>Eukaryota</taxon>
        <taxon>Fungi</taxon>
        <taxon>Fungi incertae sedis</taxon>
        <taxon>Mucoromycota</taxon>
        <taxon>Glomeromycotina</taxon>
        <taxon>Glomeromycetes</taxon>
        <taxon>Diversisporales</taxon>
        <taxon>Gigasporaceae</taxon>
        <taxon>Gigaspora</taxon>
    </lineage>
</organism>
<keyword evidence="2" id="KW-1185">Reference proteome</keyword>
<accession>A0A397UDL9</accession>
<dbReference type="OrthoDB" id="2335006at2759"/>